<dbReference type="Proteomes" id="UP000028999">
    <property type="component" value="Unassembled WGS sequence"/>
</dbReference>
<feature type="region of interest" description="Disordered" evidence="7">
    <location>
        <begin position="375"/>
        <end position="408"/>
    </location>
</feature>
<dbReference type="PANTHER" id="PTHR24009:SF36">
    <property type="entry name" value="C3H1-TYPE DOMAIN-CONTAINING PROTEIN"/>
    <property type="match status" value="1"/>
</dbReference>
<dbReference type="FunFam" id="3.30.70.330:FF:000678">
    <property type="entry name" value="zinc finger CCCH domain-containing protein 53-like isoform X2"/>
    <property type="match status" value="1"/>
</dbReference>
<keyword evidence="5" id="KW-0238">DNA-binding</keyword>
<dbReference type="SUPFAM" id="SSF54928">
    <property type="entry name" value="RNA-binding domain, RBD"/>
    <property type="match status" value="1"/>
</dbReference>
<dbReference type="Pfam" id="PF00076">
    <property type="entry name" value="RRM_1"/>
    <property type="match status" value="1"/>
</dbReference>
<dbReference type="PROSITE" id="PS50102">
    <property type="entry name" value="RRM"/>
    <property type="match status" value="1"/>
</dbReference>
<gene>
    <name evidence="9" type="primary">BnaCnng36710D</name>
    <name evidence="9" type="ORF">GSBRNA2T00029884001</name>
</gene>
<feature type="compositionally biased region" description="Low complexity" evidence="7">
    <location>
        <begin position="384"/>
        <end position="407"/>
    </location>
</feature>
<dbReference type="InterPro" id="IPR035979">
    <property type="entry name" value="RBD_domain_sf"/>
</dbReference>
<dbReference type="Pfam" id="PF23182">
    <property type="entry name" value="PABC_AtC3H46"/>
    <property type="match status" value="1"/>
</dbReference>
<dbReference type="EMBL" id="LK033901">
    <property type="protein sequence ID" value="CDY60643.1"/>
    <property type="molecule type" value="Genomic_DNA"/>
</dbReference>
<dbReference type="GO" id="GO:0003677">
    <property type="term" value="F:DNA binding"/>
    <property type="evidence" value="ECO:0007669"/>
    <property type="project" value="UniProtKB-KW"/>
</dbReference>
<dbReference type="PANTHER" id="PTHR24009">
    <property type="entry name" value="RNA-BINDING (RRM/RBD/RNP MOTIFS)"/>
    <property type="match status" value="1"/>
</dbReference>
<keyword evidence="10" id="KW-1185">Reference proteome</keyword>
<keyword evidence="2" id="KW-0863">Zinc-finger</keyword>
<keyword evidence="1" id="KW-0479">Metal-binding</keyword>
<evidence type="ECO:0000313" key="10">
    <source>
        <dbReference type="Proteomes" id="UP000028999"/>
    </source>
</evidence>
<dbReference type="GO" id="GO:0008270">
    <property type="term" value="F:zinc ion binding"/>
    <property type="evidence" value="ECO:0007669"/>
    <property type="project" value="UniProtKB-KW"/>
</dbReference>
<dbReference type="InterPro" id="IPR056276">
    <property type="entry name" value="AtC3H46-like_PABC-like"/>
</dbReference>
<feature type="compositionally biased region" description="Basic and acidic residues" evidence="7">
    <location>
        <begin position="332"/>
        <end position="344"/>
    </location>
</feature>
<dbReference type="Gene3D" id="3.30.70.330">
    <property type="match status" value="1"/>
</dbReference>
<evidence type="ECO:0000256" key="3">
    <source>
        <dbReference type="ARBA" id="ARBA00022833"/>
    </source>
</evidence>
<evidence type="ECO:0000256" key="6">
    <source>
        <dbReference type="PROSITE-ProRule" id="PRU00176"/>
    </source>
</evidence>
<organism evidence="9 10">
    <name type="scientific">Brassica napus</name>
    <name type="common">Rape</name>
    <dbReference type="NCBI Taxonomy" id="3708"/>
    <lineage>
        <taxon>Eukaryota</taxon>
        <taxon>Viridiplantae</taxon>
        <taxon>Streptophyta</taxon>
        <taxon>Embryophyta</taxon>
        <taxon>Tracheophyta</taxon>
        <taxon>Spermatophyta</taxon>
        <taxon>Magnoliopsida</taxon>
        <taxon>eudicotyledons</taxon>
        <taxon>Gunneridae</taxon>
        <taxon>Pentapetalae</taxon>
        <taxon>rosids</taxon>
        <taxon>malvids</taxon>
        <taxon>Brassicales</taxon>
        <taxon>Brassicaceae</taxon>
        <taxon>Brassiceae</taxon>
        <taxon>Brassica</taxon>
    </lineage>
</organism>
<evidence type="ECO:0000256" key="7">
    <source>
        <dbReference type="SAM" id="MobiDB-lite"/>
    </source>
</evidence>
<dbReference type="InterPro" id="IPR034365">
    <property type="entry name" value="AtC3H46-like_RRM"/>
</dbReference>
<feature type="domain" description="RRM" evidence="8">
    <location>
        <begin position="156"/>
        <end position="232"/>
    </location>
</feature>
<evidence type="ECO:0000256" key="4">
    <source>
        <dbReference type="ARBA" id="ARBA00022884"/>
    </source>
</evidence>
<name>A0A078J9H2_BRANA</name>
<proteinExistence type="predicted"/>
<dbReference type="PaxDb" id="3708-A0A078J9H2"/>
<feature type="region of interest" description="Disordered" evidence="7">
    <location>
        <begin position="308"/>
        <end position="363"/>
    </location>
</feature>
<evidence type="ECO:0000259" key="8">
    <source>
        <dbReference type="PROSITE" id="PS50102"/>
    </source>
</evidence>
<feature type="region of interest" description="Disordered" evidence="7">
    <location>
        <begin position="235"/>
        <end position="258"/>
    </location>
</feature>
<dbReference type="Gramene" id="CDY60643">
    <property type="protein sequence ID" value="CDY60643"/>
    <property type="gene ID" value="GSBRNA2T00029884001"/>
</dbReference>
<dbReference type="SMART" id="SM00360">
    <property type="entry name" value="RRM"/>
    <property type="match status" value="1"/>
</dbReference>
<evidence type="ECO:0000256" key="5">
    <source>
        <dbReference type="ARBA" id="ARBA00023125"/>
    </source>
</evidence>
<evidence type="ECO:0000256" key="1">
    <source>
        <dbReference type="ARBA" id="ARBA00022723"/>
    </source>
</evidence>
<keyword evidence="4 6" id="KW-0694">RNA-binding</keyword>
<dbReference type="InterPro" id="IPR000504">
    <property type="entry name" value="RRM_dom"/>
</dbReference>
<accession>A0A078J9H2</accession>
<dbReference type="STRING" id="3708.A0A078J9H2"/>
<protein>
    <submittedName>
        <fullName evidence="9">BnaCnng36710D protein</fullName>
    </submittedName>
</protein>
<evidence type="ECO:0000313" key="9">
    <source>
        <dbReference type="EMBL" id="CDY60643.1"/>
    </source>
</evidence>
<feature type="compositionally biased region" description="Polar residues" evidence="7">
    <location>
        <begin position="308"/>
        <end position="322"/>
    </location>
</feature>
<evidence type="ECO:0000256" key="2">
    <source>
        <dbReference type="ARBA" id="ARBA00022771"/>
    </source>
</evidence>
<sequence>MDGYEATRIVLSRIQALDPENASKIMGLLLLQDHGEKEMIRLAFGPETLVHSVIAKAKKELGLMSCSRPSWSQEDDGGAELVASPSRIELLRSNSVPPRLAHHFMTRSFSPKGVNLQSSDAQRAAAALMMGDDFQKLGRWRPERIDLSAMACPASRQIYLTFPADSRFREEDVSNYFSTFGPVQDVRIPYQQKRMFGFVTFVYPETVKSILAKGNPHFVCDSRVLVKPYKEKGKVPDKYRTNQPTELELSPTGLSSSPRDAIGGRGFYNNAQDVLWESKFEEEILELQSRRLMNMQLHDVKKHFQLNSPTQIHSPNPFSQALLSPRSLPVKAGREIGKGSSKEGSDDDTMNLPERLEDSLPDSPFASSTHHLVMFGESTDNNGSDLWSPSSDNDDNSTPSTLSDSNSFNCQMPRLLPIGMLPGRGGPACRVGI</sequence>
<dbReference type="AlphaFoldDB" id="A0A078J9H2"/>
<reference evidence="9 10" key="1">
    <citation type="journal article" date="2014" name="Science">
        <title>Plant genetics. Early allopolyploid evolution in the post-Neolithic Brassica napus oilseed genome.</title>
        <authorList>
            <person name="Chalhoub B."/>
            <person name="Denoeud F."/>
            <person name="Liu S."/>
            <person name="Parkin I.A."/>
            <person name="Tang H."/>
            <person name="Wang X."/>
            <person name="Chiquet J."/>
            <person name="Belcram H."/>
            <person name="Tong C."/>
            <person name="Samans B."/>
            <person name="Correa M."/>
            <person name="Da Silva C."/>
            <person name="Just J."/>
            <person name="Falentin C."/>
            <person name="Koh C.S."/>
            <person name="Le Clainche I."/>
            <person name="Bernard M."/>
            <person name="Bento P."/>
            <person name="Noel B."/>
            <person name="Labadie K."/>
            <person name="Alberti A."/>
            <person name="Charles M."/>
            <person name="Arnaud D."/>
            <person name="Guo H."/>
            <person name="Daviaud C."/>
            <person name="Alamery S."/>
            <person name="Jabbari K."/>
            <person name="Zhao M."/>
            <person name="Edger P.P."/>
            <person name="Chelaifa H."/>
            <person name="Tack D."/>
            <person name="Lassalle G."/>
            <person name="Mestiri I."/>
            <person name="Schnel N."/>
            <person name="Le Paslier M.C."/>
            <person name="Fan G."/>
            <person name="Renault V."/>
            <person name="Bayer P.E."/>
            <person name="Golicz A.A."/>
            <person name="Manoli S."/>
            <person name="Lee T.H."/>
            <person name="Thi V.H."/>
            <person name="Chalabi S."/>
            <person name="Hu Q."/>
            <person name="Fan C."/>
            <person name="Tollenaere R."/>
            <person name="Lu Y."/>
            <person name="Battail C."/>
            <person name="Shen J."/>
            <person name="Sidebottom C.H."/>
            <person name="Wang X."/>
            <person name="Canaguier A."/>
            <person name="Chauveau A."/>
            <person name="Berard A."/>
            <person name="Deniot G."/>
            <person name="Guan M."/>
            <person name="Liu Z."/>
            <person name="Sun F."/>
            <person name="Lim Y.P."/>
            <person name="Lyons E."/>
            <person name="Town C.D."/>
            <person name="Bancroft I."/>
            <person name="Wang X."/>
            <person name="Meng J."/>
            <person name="Ma J."/>
            <person name="Pires J.C."/>
            <person name="King G.J."/>
            <person name="Brunel D."/>
            <person name="Delourme R."/>
            <person name="Renard M."/>
            <person name="Aury J.M."/>
            <person name="Adams K.L."/>
            <person name="Batley J."/>
            <person name="Snowdon R.J."/>
            <person name="Tost J."/>
            <person name="Edwards D."/>
            <person name="Zhou Y."/>
            <person name="Hua W."/>
            <person name="Sharpe A.G."/>
            <person name="Paterson A.H."/>
            <person name="Guan C."/>
            <person name="Wincker P."/>
        </authorList>
    </citation>
    <scope>NUCLEOTIDE SEQUENCE [LARGE SCALE GENOMIC DNA]</scope>
    <source>
        <strain evidence="10">cv. Darmor-bzh</strain>
    </source>
</reference>
<keyword evidence="3" id="KW-0862">Zinc</keyword>
<dbReference type="GO" id="GO:0003723">
    <property type="term" value="F:RNA binding"/>
    <property type="evidence" value="ECO:0007669"/>
    <property type="project" value="UniProtKB-UniRule"/>
</dbReference>
<dbReference type="CDD" id="cd12458">
    <property type="entry name" value="RRM_AtC3H46_like"/>
    <property type="match status" value="1"/>
</dbReference>
<dbReference type="InterPro" id="IPR012677">
    <property type="entry name" value="Nucleotide-bd_a/b_plait_sf"/>
</dbReference>